<keyword evidence="1" id="KW-0812">Transmembrane</keyword>
<comment type="caution">
    <text evidence="2">The sequence shown here is derived from an EMBL/GenBank/DDBJ whole genome shotgun (WGS) entry which is preliminary data.</text>
</comment>
<reference evidence="2" key="1">
    <citation type="submission" date="2019-03" db="EMBL/GenBank/DDBJ databases">
        <title>Single cell metagenomics reveals metabolic interactions within the superorganism composed of flagellate Streblomastix strix and complex community of Bacteroidetes bacteria on its surface.</title>
        <authorList>
            <person name="Treitli S.C."/>
            <person name="Kolisko M."/>
            <person name="Husnik F."/>
            <person name="Keeling P."/>
            <person name="Hampl V."/>
        </authorList>
    </citation>
    <scope>NUCLEOTIDE SEQUENCE</scope>
    <source>
        <strain evidence="2">STM</strain>
    </source>
</reference>
<gene>
    <name evidence="2" type="ORF">EZS27_029710</name>
</gene>
<evidence type="ECO:0000313" key="2">
    <source>
        <dbReference type="EMBL" id="KAA6320527.1"/>
    </source>
</evidence>
<keyword evidence="1" id="KW-0472">Membrane</keyword>
<protein>
    <submittedName>
        <fullName evidence="2">Uncharacterized protein</fullName>
    </submittedName>
</protein>
<accession>A0A5J4QFG9</accession>
<feature type="transmembrane region" description="Helical" evidence="1">
    <location>
        <begin position="16"/>
        <end position="37"/>
    </location>
</feature>
<dbReference type="PROSITE" id="PS51257">
    <property type="entry name" value="PROKAR_LIPOPROTEIN"/>
    <property type="match status" value="1"/>
</dbReference>
<organism evidence="2">
    <name type="scientific">termite gut metagenome</name>
    <dbReference type="NCBI Taxonomy" id="433724"/>
    <lineage>
        <taxon>unclassified sequences</taxon>
        <taxon>metagenomes</taxon>
        <taxon>organismal metagenomes</taxon>
    </lineage>
</organism>
<proteinExistence type="predicted"/>
<keyword evidence="1" id="KW-1133">Transmembrane helix</keyword>
<sequence length="132" mass="15214">MDIIIKKKPWYIRHKYYIAGGMVFIACLIYVIILSAGPRKLRVDTDSLQIVEVTDGKLKAASFSIRRLLFMHLPWFQLLFFSLPFRYIIFAVGRYALLSTGAKAANGREICFAKPHWYFNSLSASGLSFARW</sequence>
<feature type="transmembrane region" description="Helical" evidence="1">
    <location>
        <begin position="75"/>
        <end position="98"/>
    </location>
</feature>
<dbReference type="EMBL" id="SNRY01003560">
    <property type="protein sequence ID" value="KAA6320527.1"/>
    <property type="molecule type" value="Genomic_DNA"/>
</dbReference>
<dbReference type="AlphaFoldDB" id="A0A5J4QFG9"/>
<evidence type="ECO:0000256" key="1">
    <source>
        <dbReference type="SAM" id="Phobius"/>
    </source>
</evidence>
<name>A0A5J4QFG9_9ZZZZ</name>